<feature type="compositionally biased region" description="Low complexity" evidence="1">
    <location>
        <begin position="369"/>
        <end position="384"/>
    </location>
</feature>
<protein>
    <recommendedName>
        <fullName evidence="2">J domain-containing protein</fullName>
    </recommendedName>
</protein>
<dbReference type="CDD" id="cd06257">
    <property type="entry name" value="DnaJ"/>
    <property type="match status" value="1"/>
</dbReference>
<dbReference type="PANTHER" id="PTHR43948:SF10">
    <property type="entry name" value="MRJ, ISOFORM E"/>
    <property type="match status" value="1"/>
</dbReference>
<feature type="region of interest" description="Disordered" evidence="1">
    <location>
        <begin position="269"/>
        <end position="384"/>
    </location>
</feature>
<dbReference type="GO" id="GO:0005737">
    <property type="term" value="C:cytoplasm"/>
    <property type="evidence" value="ECO:0007669"/>
    <property type="project" value="TreeGrafter"/>
</dbReference>
<comment type="caution">
    <text evidence="3">The sequence shown here is derived from an EMBL/GenBank/DDBJ whole genome shotgun (WGS) entry which is preliminary data.</text>
</comment>
<dbReference type="PANTHER" id="PTHR43948">
    <property type="entry name" value="DNAJ HOMOLOG SUBFAMILY B"/>
    <property type="match status" value="1"/>
</dbReference>
<reference evidence="3" key="1">
    <citation type="submission" date="2019-03" db="EMBL/GenBank/DDBJ databases">
        <title>Long read genome sequence of the mycoparasitic Pythium oligandrum ATCC 38472 isolated from sugarbeet rhizosphere.</title>
        <authorList>
            <person name="Gaulin E."/>
        </authorList>
    </citation>
    <scope>NUCLEOTIDE SEQUENCE</scope>
    <source>
        <strain evidence="3">ATCC 38472_TT</strain>
    </source>
</reference>
<evidence type="ECO:0000256" key="1">
    <source>
        <dbReference type="SAM" id="MobiDB-lite"/>
    </source>
</evidence>
<name>A0A8K1CHQ5_PYTOL</name>
<evidence type="ECO:0000313" key="4">
    <source>
        <dbReference type="Proteomes" id="UP000794436"/>
    </source>
</evidence>
<evidence type="ECO:0000259" key="2">
    <source>
        <dbReference type="PROSITE" id="PS50076"/>
    </source>
</evidence>
<dbReference type="PROSITE" id="PS50076">
    <property type="entry name" value="DNAJ_2"/>
    <property type="match status" value="1"/>
</dbReference>
<dbReference type="SUPFAM" id="SSF46565">
    <property type="entry name" value="Chaperone J-domain"/>
    <property type="match status" value="1"/>
</dbReference>
<dbReference type="PRINTS" id="PR00625">
    <property type="entry name" value="JDOMAIN"/>
</dbReference>
<dbReference type="InterPro" id="IPR001623">
    <property type="entry name" value="DnaJ_domain"/>
</dbReference>
<keyword evidence="4" id="KW-1185">Reference proteome</keyword>
<dbReference type="Gene3D" id="1.10.287.110">
    <property type="entry name" value="DnaJ domain"/>
    <property type="match status" value="1"/>
</dbReference>
<dbReference type="Pfam" id="PF00226">
    <property type="entry name" value="DnaJ"/>
    <property type="match status" value="1"/>
</dbReference>
<feature type="region of interest" description="Disordered" evidence="1">
    <location>
        <begin position="174"/>
        <end position="206"/>
    </location>
</feature>
<dbReference type="OrthoDB" id="10250354at2759"/>
<dbReference type="GO" id="GO:0044183">
    <property type="term" value="F:protein folding chaperone"/>
    <property type="evidence" value="ECO:0007669"/>
    <property type="project" value="TreeGrafter"/>
</dbReference>
<dbReference type="Proteomes" id="UP000794436">
    <property type="component" value="Unassembled WGS sequence"/>
</dbReference>
<dbReference type="SMART" id="SM00271">
    <property type="entry name" value="DnaJ"/>
    <property type="match status" value="1"/>
</dbReference>
<dbReference type="GO" id="GO:0051082">
    <property type="term" value="F:unfolded protein binding"/>
    <property type="evidence" value="ECO:0007669"/>
    <property type="project" value="TreeGrafter"/>
</dbReference>
<dbReference type="EMBL" id="SPLM01000072">
    <property type="protein sequence ID" value="TMW63607.1"/>
    <property type="molecule type" value="Genomic_DNA"/>
</dbReference>
<feature type="compositionally biased region" description="Low complexity" evidence="1">
    <location>
        <begin position="180"/>
        <end position="196"/>
    </location>
</feature>
<feature type="compositionally biased region" description="Low complexity" evidence="1">
    <location>
        <begin position="307"/>
        <end position="322"/>
    </location>
</feature>
<dbReference type="AlphaFoldDB" id="A0A8K1CHQ5"/>
<gene>
    <name evidence="3" type="ORF">Poli38472_002548</name>
</gene>
<dbReference type="InterPro" id="IPR018253">
    <property type="entry name" value="DnaJ_domain_CS"/>
</dbReference>
<dbReference type="GO" id="GO:0005634">
    <property type="term" value="C:nucleus"/>
    <property type="evidence" value="ECO:0007669"/>
    <property type="project" value="TreeGrafter"/>
</dbReference>
<feature type="domain" description="J" evidence="2">
    <location>
        <begin position="8"/>
        <end position="74"/>
    </location>
</feature>
<dbReference type="InterPro" id="IPR036869">
    <property type="entry name" value="J_dom_sf"/>
</dbReference>
<sequence length="384" mass="39745">MADLQSNDYYENLGVARTATEEEIKKAYRKLAIKYHPDKNPQNTQQAEENFKIVGEAYNVLSNKETRQIYDIYGKEGLEDGAEPMTKERAMRIFQEFFRFGEPMDPDAPERSKGIKRAAGGVVYAPAKGILYGGKSVLSGVVMGSAAVVVGAGAFVANVALGVKEMGEAGVHAARRKSKGSASSGDEGSNASNAEDAANEKPPPSFMSGLKKATVGAVAAPVAGLVTGGGVLIASGVAAGGYVVGGFAGAASNVASGVREVQAANRLEKERLSLMPKDGQRSSTSSDKSRHSATERPASSDGKPPKHSQSPQPAQSPAPTEAAKPEAEKPVVIAQPVESEAIPAVPVEIGKPVQSEPPVVSTAKPVESAVPVQAATPIPATQTA</sequence>
<accession>A0A8K1CHQ5</accession>
<organism evidence="3 4">
    <name type="scientific">Pythium oligandrum</name>
    <name type="common">Mycoparasitic fungus</name>
    <dbReference type="NCBI Taxonomy" id="41045"/>
    <lineage>
        <taxon>Eukaryota</taxon>
        <taxon>Sar</taxon>
        <taxon>Stramenopiles</taxon>
        <taxon>Oomycota</taxon>
        <taxon>Peronosporomycetes</taxon>
        <taxon>Pythiales</taxon>
        <taxon>Pythiaceae</taxon>
        <taxon>Pythium</taxon>
    </lineage>
</organism>
<dbReference type="PROSITE" id="PS00636">
    <property type="entry name" value="DNAJ_1"/>
    <property type="match status" value="1"/>
</dbReference>
<evidence type="ECO:0000313" key="3">
    <source>
        <dbReference type="EMBL" id="TMW63607.1"/>
    </source>
</evidence>
<dbReference type="GO" id="GO:0051087">
    <property type="term" value="F:protein-folding chaperone binding"/>
    <property type="evidence" value="ECO:0007669"/>
    <property type="project" value="TreeGrafter"/>
</dbReference>
<proteinExistence type="predicted"/>